<keyword evidence="2" id="KW-1185">Reference proteome</keyword>
<dbReference type="Proteomes" id="UP000315003">
    <property type="component" value="Chromosome"/>
</dbReference>
<evidence type="ECO:0000313" key="2">
    <source>
        <dbReference type="Proteomes" id="UP000315003"/>
    </source>
</evidence>
<proteinExistence type="predicted"/>
<dbReference type="EMBL" id="CP036272">
    <property type="protein sequence ID" value="QDT60477.1"/>
    <property type="molecule type" value="Genomic_DNA"/>
</dbReference>
<name>A0A517SWG8_9BACT</name>
<protein>
    <submittedName>
        <fullName evidence="1">Uncharacterized protein</fullName>
    </submittedName>
</protein>
<sequence>MTGLNINIATSHNIWSFVREFPRGGLNWARFAQLVGARISNR</sequence>
<gene>
    <name evidence="1" type="ORF">SV7mr_30000</name>
</gene>
<dbReference type="AlphaFoldDB" id="A0A517SWG8"/>
<accession>A0A517SWG8</accession>
<organism evidence="1 2">
    <name type="scientific">Stieleria bergensis</name>
    <dbReference type="NCBI Taxonomy" id="2528025"/>
    <lineage>
        <taxon>Bacteria</taxon>
        <taxon>Pseudomonadati</taxon>
        <taxon>Planctomycetota</taxon>
        <taxon>Planctomycetia</taxon>
        <taxon>Pirellulales</taxon>
        <taxon>Pirellulaceae</taxon>
        <taxon>Stieleria</taxon>
    </lineage>
</organism>
<evidence type="ECO:0000313" key="1">
    <source>
        <dbReference type="EMBL" id="QDT60477.1"/>
    </source>
</evidence>
<reference evidence="1 2" key="1">
    <citation type="submission" date="2019-02" db="EMBL/GenBank/DDBJ databases">
        <title>Deep-cultivation of Planctomycetes and their phenomic and genomic characterization uncovers novel biology.</title>
        <authorList>
            <person name="Wiegand S."/>
            <person name="Jogler M."/>
            <person name="Boedeker C."/>
            <person name="Pinto D."/>
            <person name="Vollmers J."/>
            <person name="Rivas-Marin E."/>
            <person name="Kohn T."/>
            <person name="Peeters S.H."/>
            <person name="Heuer A."/>
            <person name="Rast P."/>
            <person name="Oberbeckmann S."/>
            <person name="Bunk B."/>
            <person name="Jeske O."/>
            <person name="Meyerdierks A."/>
            <person name="Storesund J.E."/>
            <person name="Kallscheuer N."/>
            <person name="Luecker S."/>
            <person name="Lage O.M."/>
            <person name="Pohl T."/>
            <person name="Merkel B.J."/>
            <person name="Hornburger P."/>
            <person name="Mueller R.-W."/>
            <person name="Bruemmer F."/>
            <person name="Labrenz M."/>
            <person name="Spormann A.M."/>
            <person name="Op den Camp H."/>
            <person name="Overmann J."/>
            <person name="Amann R."/>
            <person name="Jetten M.S.M."/>
            <person name="Mascher T."/>
            <person name="Medema M.H."/>
            <person name="Devos D.P."/>
            <person name="Kaster A.-K."/>
            <person name="Ovreas L."/>
            <person name="Rohde M."/>
            <person name="Galperin M.Y."/>
            <person name="Jogler C."/>
        </authorList>
    </citation>
    <scope>NUCLEOTIDE SEQUENCE [LARGE SCALE GENOMIC DNA]</scope>
    <source>
        <strain evidence="1 2">SV_7m_r</strain>
    </source>
</reference>